<dbReference type="SUPFAM" id="SSF52540">
    <property type="entry name" value="P-loop containing nucleoside triphosphate hydrolases"/>
    <property type="match status" value="1"/>
</dbReference>
<organism evidence="1 2">
    <name type="scientific">Parageobacillus genomosp. 1</name>
    <dbReference type="NCBI Taxonomy" id="1295642"/>
    <lineage>
        <taxon>Bacteria</taxon>
        <taxon>Bacillati</taxon>
        <taxon>Bacillota</taxon>
        <taxon>Bacilli</taxon>
        <taxon>Bacillales</taxon>
        <taxon>Anoxybacillaceae</taxon>
        <taxon>Parageobacillus</taxon>
    </lineage>
</organism>
<dbReference type="AlphaFoldDB" id="A0ABC9VC16"/>
<proteinExistence type="predicted"/>
<dbReference type="RefSeq" id="WP_043905165.1">
    <property type="nucleotide sequence ID" value="NZ_CM002692.1"/>
</dbReference>
<reference evidence="1 2" key="1">
    <citation type="journal article" date="2014" name="Appl. Microbiol. Biotechnol.">
        <title>Transformable facultative thermophile Geobacillus stearothermophilus NUB3621 as a host strain for metabolic engineering.</title>
        <authorList>
            <person name="Blanchard K."/>
            <person name="Robic S."/>
            <person name="Matsumura I."/>
        </authorList>
    </citation>
    <scope>NUCLEOTIDE SEQUENCE [LARGE SCALE GENOMIC DNA]</scope>
    <source>
        <strain evidence="1 2">NUB3621</strain>
    </source>
</reference>
<comment type="caution">
    <text evidence="1">The sequence shown here is derived from an EMBL/GenBank/DDBJ whole genome shotgun (WGS) entry which is preliminary data.</text>
</comment>
<evidence type="ECO:0008006" key="3">
    <source>
        <dbReference type="Google" id="ProtNLM"/>
    </source>
</evidence>
<dbReference type="Gene3D" id="3.40.50.300">
    <property type="entry name" value="P-loop containing nucleotide triphosphate hydrolases"/>
    <property type="match status" value="1"/>
</dbReference>
<dbReference type="Proteomes" id="UP000023566">
    <property type="component" value="Chromosome"/>
</dbReference>
<dbReference type="EMBL" id="AOTZ01000006">
    <property type="protein sequence ID" value="EZP75801.1"/>
    <property type="molecule type" value="Genomic_DNA"/>
</dbReference>
<sequence>MKLLYTPYSSNVEDYLINHVKEQIKNNPNYQLLHLTPTLILSTRRKQKYRYYLELRNNSGVLWKNHIKLNEFHHWLREHVYSNCLDFPISKSESHVLIRRAIRECFPNQIEWLSASSQLLEAFFQLQATELSINELQSISSYEDWKQVIRIYQKYLNLLEETKQKDFFQVYHQTLTHSSISCYSEVIFDGPFLFFNAEHEKIIKLFEEAGKPITFIVPYTPGNPAYKIIEKVYGHYVPIDEWKPLGHIDYISSNSLTLINKALFTNEAVFRPDDFKIRCHPSVEQEITHAILDIKNFNTKTNYQDLRKVAILTPNSVKLRPLVREIAEQLGLEVDVPPRPLLGLTTGEFIQMIYQIKIDERKFEEETFLSTSMFKKILTSYWFAETEETLAEFELIEDVFFVGVSSLAQWKEKLEQILEAKSDEKTLSSLSYHPLNSVKRESIEKWKDVINQLLVIQDRLFSIGKDSIGTHSRILMEEIDKIFNPSNFKDIEFAQELYERIKLVIKPLFNVNSLEIESEEFAEILSSLLVEQEEWPEGENKDRNQIMVTSLQNIVYQEYQHLFLIQFTQENYPSFEKNEWPLRREVLWKLLNKTTRLHIDSLYEYEKLLADRERYYFYLSFFSSKMTYTISYSKSAKGIPQYPSLYLYDLAKAFGIEEDFEDRKNGGIEKKLIELGILTPHSYEIVGQESVNSTVTYINEPEIDFKEISIEEIGIYKLCPKRFYYSIKESHLNVYSNLYLIGHYMSKILYTKAAEMLFTKYSGTILRDEVEYTPKKIELIKEAEDFVKEAHNAYKKVFPVNEQTVNLATYYAEIHLKKLIEDIWDRQHLQNIKKAGQSTVTIEFLPSKKEKEMTIEINGQSIKVRAERNLIVKRNNREYSFVTKHYKDFLNISTYVDGENEDKFNKWYSNLQKSIFYGDSKTHEITKILNDMFNKDFSKKAGVHCFYCPFKSICQGKDIVEEVMEDVNR</sequence>
<dbReference type="InterPro" id="IPR027417">
    <property type="entry name" value="P-loop_NTPase"/>
</dbReference>
<evidence type="ECO:0000313" key="1">
    <source>
        <dbReference type="EMBL" id="EZP75801.1"/>
    </source>
</evidence>
<protein>
    <recommendedName>
        <fullName evidence="3">PD-(D/E)XK endonuclease-like domain-containing protein</fullName>
    </recommendedName>
</protein>
<accession>A0ABC9VC16</accession>
<gene>
    <name evidence="1" type="ORF">H839_11019</name>
</gene>
<name>A0ABC9VC16_9BACL</name>
<keyword evidence="2" id="KW-1185">Reference proteome</keyword>
<evidence type="ECO:0000313" key="2">
    <source>
        <dbReference type="Proteomes" id="UP000023566"/>
    </source>
</evidence>